<evidence type="ECO:0000256" key="1">
    <source>
        <dbReference type="SAM" id="MobiDB-lite"/>
    </source>
</evidence>
<comment type="caution">
    <text evidence="2">The sequence shown here is derived from an EMBL/GenBank/DDBJ whole genome shotgun (WGS) entry which is preliminary data.</text>
</comment>
<feature type="compositionally biased region" description="Acidic residues" evidence="1">
    <location>
        <begin position="1"/>
        <end position="24"/>
    </location>
</feature>
<feature type="region of interest" description="Disordered" evidence="1">
    <location>
        <begin position="168"/>
        <end position="187"/>
    </location>
</feature>
<gene>
    <name evidence="2" type="ORF">PCOR1329_LOCUS5799</name>
</gene>
<feature type="compositionally biased region" description="Acidic residues" evidence="1">
    <location>
        <begin position="127"/>
        <end position="137"/>
    </location>
</feature>
<feature type="region of interest" description="Disordered" evidence="1">
    <location>
        <begin position="1"/>
        <end position="35"/>
    </location>
</feature>
<accession>A0ABN9PWQ6</accession>
<dbReference type="EMBL" id="CAUYUJ010001543">
    <property type="protein sequence ID" value="CAK0796410.1"/>
    <property type="molecule type" value="Genomic_DNA"/>
</dbReference>
<name>A0ABN9PWQ6_9DINO</name>
<organism evidence="2 3">
    <name type="scientific">Prorocentrum cordatum</name>
    <dbReference type="NCBI Taxonomy" id="2364126"/>
    <lineage>
        <taxon>Eukaryota</taxon>
        <taxon>Sar</taxon>
        <taxon>Alveolata</taxon>
        <taxon>Dinophyceae</taxon>
        <taxon>Prorocentrales</taxon>
        <taxon>Prorocentraceae</taxon>
        <taxon>Prorocentrum</taxon>
    </lineage>
</organism>
<feature type="compositionally biased region" description="Basic and acidic residues" evidence="1">
    <location>
        <begin position="313"/>
        <end position="344"/>
    </location>
</feature>
<dbReference type="Proteomes" id="UP001189429">
    <property type="component" value="Unassembled WGS sequence"/>
</dbReference>
<proteinExistence type="predicted"/>
<feature type="non-terminal residue" evidence="2">
    <location>
        <position position="359"/>
    </location>
</feature>
<keyword evidence="3" id="KW-1185">Reference proteome</keyword>
<evidence type="ECO:0000313" key="2">
    <source>
        <dbReference type="EMBL" id="CAK0796410.1"/>
    </source>
</evidence>
<reference evidence="2" key="1">
    <citation type="submission" date="2023-10" db="EMBL/GenBank/DDBJ databases">
        <authorList>
            <person name="Chen Y."/>
            <person name="Shah S."/>
            <person name="Dougan E. K."/>
            <person name="Thang M."/>
            <person name="Chan C."/>
        </authorList>
    </citation>
    <scope>NUCLEOTIDE SEQUENCE [LARGE SCALE GENOMIC DNA]</scope>
</reference>
<feature type="region of interest" description="Disordered" evidence="1">
    <location>
        <begin position="310"/>
        <end position="344"/>
    </location>
</feature>
<feature type="region of interest" description="Disordered" evidence="1">
    <location>
        <begin position="111"/>
        <end position="137"/>
    </location>
</feature>
<evidence type="ECO:0000313" key="3">
    <source>
        <dbReference type="Proteomes" id="UP001189429"/>
    </source>
</evidence>
<protein>
    <submittedName>
        <fullName evidence="2">Uncharacterized protein</fullName>
    </submittedName>
</protein>
<sequence length="359" mass="40210">MKGEPEEEEGGEDGGDAASSEESDGNVVEFTAGDHETWERLLREKMERAGVTEILPDGLSITDAKGALVDLTGGTRLRPEHFPIRVRYSLPVGGRPRPPSPVRVKSTYVPLKRTLPPQRGEAKREDPEQECQEEDNEPIVVEKSAIHISGVNGLTKKHVLLLIKAKGLPMPDGSQDPDSKTASSKLKHLKTEVIKEGDRVKAKDSDADGEWDEKDRNKWNWATVQEVLHKDGPYLLSWDNASHTSRVGAEAIQKESMLVEYATEYGADLALRGFETGFKNLKIVDDGSSEQNPALYRARNGLMKFRFATSADQKNRIEPKKEPKAVEQRSGPDEKRKERPRWEREQCLRLRINGDAEEV</sequence>